<accession>A0A7C9VU67</accession>
<organism evidence="3 4">
    <name type="scientific">Lentzea alba</name>
    <dbReference type="NCBI Taxonomy" id="2714351"/>
    <lineage>
        <taxon>Bacteria</taxon>
        <taxon>Bacillati</taxon>
        <taxon>Actinomycetota</taxon>
        <taxon>Actinomycetes</taxon>
        <taxon>Pseudonocardiales</taxon>
        <taxon>Pseudonocardiaceae</taxon>
        <taxon>Lentzea</taxon>
    </lineage>
</organism>
<sequence length="163" mass="17144">MKKFVAALVAVVMAVMVVPSASAAAYAQLTNVRTGHHPTFDRVVFDLTGGQVPVTISAITEPTNCGSGKPISAKGVEFLEVRLQPADGHSYTGSRNITTGLPTAQSVVFTCDFEADLSIAIGVGHSNATYNAYYLANPLRYVVDVHHAGSAAAGTENFHDHNN</sequence>
<comment type="caution">
    <text evidence="3">The sequence shown here is derived from an EMBL/GenBank/DDBJ whole genome shotgun (WGS) entry which is preliminary data.</text>
</comment>
<dbReference type="AlphaFoldDB" id="A0A7C9VU67"/>
<protein>
    <recommendedName>
        <fullName evidence="2">AMIN-like domain-containing protein</fullName>
    </recommendedName>
</protein>
<evidence type="ECO:0000313" key="3">
    <source>
        <dbReference type="EMBL" id="NGY57619.1"/>
    </source>
</evidence>
<reference evidence="3 4" key="1">
    <citation type="submission" date="2020-03" db="EMBL/GenBank/DDBJ databases">
        <title>Isolation and identification of active actinomycetes.</title>
        <authorList>
            <person name="Sun X."/>
        </authorList>
    </citation>
    <scope>NUCLEOTIDE SEQUENCE [LARGE SCALE GENOMIC DNA]</scope>
    <source>
        <strain evidence="3 4">NEAU-D13</strain>
    </source>
</reference>
<name>A0A7C9VU67_9PSEU</name>
<dbReference type="Proteomes" id="UP000481360">
    <property type="component" value="Unassembled WGS sequence"/>
</dbReference>
<evidence type="ECO:0000313" key="4">
    <source>
        <dbReference type="Proteomes" id="UP000481360"/>
    </source>
</evidence>
<feature type="chain" id="PRO_5028816754" description="AMIN-like domain-containing protein" evidence="1">
    <location>
        <begin position="24"/>
        <end position="163"/>
    </location>
</feature>
<dbReference type="InterPro" id="IPR056303">
    <property type="entry name" value="AMIN-like"/>
</dbReference>
<keyword evidence="1" id="KW-0732">Signal</keyword>
<dbReference type="Pfam" id="PF24837">
    <property type="entry name" value="AMIN-like"/>
    <property type="match status" value="1"/>
</dbReference>
<evidence type="ECO:0000259" key="2">
    <source>
        <dbReference type="Pfam" id="PF24837"/>
    </source>
</evidence>
<feature type="signal peptide" evidence="1">
    <location>
        <begin position="1"/>
        <end position="23"/>
    </location>
</feature>
<keyword evidence="4" id="KW-1185">Reference proteome</keyword>
<dbReference type="EMBL" id="JAAMPJ010000001">
    <property type="protein sequence ID" value="NGY57619.1"/>
    <property type="molecule type" value="Genomic_DNA"/>
</dbReference>
<gene>
    <name evidence="3" type="ORF">G7043_01595</name>
</gene>
<proteinExistence type="predicted"/>
<dbReference type="RefSeq" id="WP_166043103.1">
    <property type="nucleotide sequence ID" value="NZ_JAAMPJ010000001.1"/>
</dbReference>
<feature type="domain" description="AMIN-like" evidence="2">
    <location>
        <begin position="28"/>
        <end position="147"/>
    </location>
</feature>
<evidence type="ECO:0000256" key="1">
    <source>
        <dbReference type="SAM" id="SignalP"/>
    </source>
</evidence>